<gene>
    <name evidence="1" type="ORF">Psi01_82920</name>
</gene>
<accession>A0A8J3SRQ3</accession>
<protein>
    <recommendedName>
        <fullName evidence="3">IS30 family transposase</fullName>
    </recommendedName>
</protein>
<evidence type="ECO:0008006" key="3">
    <source>
        <dbReference type="Google" id="ProtNLM"/>
    </source>
</evidence>
<proteinExistence type="predicted"/>
<keyword evidence="2" id="KW-1185">Reference proteome</keyword>
<dbReference type="EMBL" id="BOOJ01000093">
    <property type="protein sequence ID" value="GIH97662.1"/>
    <property type="molecule type" value="Genomic_DNA"/>
</dbReference>
<organism evidence="1 2">
    <name type="scientific">Planobispora siamensis</name>
    <dbReference type="NCBI Taxonomy" id="936338"/>
    <lineage>
        <taxon>Bacteria</taxon>
        <taxon>Bacillati</taxon>
        <taxon>Actinomycetota</taxon>
        <taxon>Actinomycetes</taxon>
        <taxon>Streptosporangiales</taxon>
        <taxon>Streptosporangiaceae</taxon>
        <taxon>Planobispora</taxon>
    </lineage>
</organism>
<name>A0A8J3SRQ3_9ACTN</name>
<reference evidence="1 2" key="1">
    <citation type="submission" date="2021-01" db="EMBL/GenBank/DDBJ databases">
        <title>Whole genome shotgun sequence of Planobispora siamensis NBRC 107568.</title>
        <authorList>
            <person name="Komaki H."/>
            <person name="Tamura T."/>
        </authorList>
    </citation>
    <scope>NUCLEOTIDE SEQUENCE [LARGE SCALE GENOMIC DNA]</scope>
    <source>
        <strain evidence="1 2">NBRC 107568</strain>
    </source>
</reference>
<comment type="caution">
    <text evidence="1">The sequence shown here is derived from an EMBL/GenBank/DDBJ whole genome shotgun (WGS) entry which is preliminary data.</text>
</comment>
<dbReference type="Proteomes" id="UP000619788">
    <property type="component" value="Unassembled WGS sequence"/>
</dbReference>
<evidence type="ECO:0000313" key="2">
    <source>
        <dbReference type="Proteomes" id="UP000619788"/>
    </source>
</evidence>
<evidence type="ECO:0000313" key="1">
    <source>
        <dbReference type="EMBL" id="GIH97662.1"/>
    </source>
</evidence>
<dbReference type="AlphaFoldDB" id="A0A8J3SRQ3"/>
<sequence>MAEARRTAGQFDEVAAQLNSRPRKILSWQTPAELFAKRVATVE</sequence>